<reference evidence="3 4" key="1">
    <citation type="journal article" date="2023" name="Syst. Appl. Microbiol.">
        <title>Agrobacterium cucumeris sp. nov. isolated from crazy roots on cucumber (Cucumis sativus).</title>
        <authorList>
            <person name="Warabieda M."/>
            <person name="Kuzmanovic N."/>
            <person name="Trzcinski P."/>
            <person name="Pulawska J."/>
        </authorList>
    </citation>
    <scope>NUCLEOTIDE SEQUENCE [LARGE SCALE GENOMIC DNA]</scope>
    <source>
        <strain evidence="3 4">O132</strain>
    </source>
</reference>
<keyword evidence="3" id="KW-0614">Plasmid</keyword>
<dbReference type="InterPro" id="IPR022686">
    <property type="entry name" value="G2P_N"/>
</dbReference>
<proteinExistence type="predicted"/>
<dbReference type="EMBL" id="CP080391">
    <property type="protein sequence ID" value="WHO12064.1"/>
    <property type="molecule type" value="Genomic_DNA"/>
</dbReference>
<geneLocation type="plasmid" evidence="3 4">
    <name>pO132c</name>
</geneLocation>
<dbReference type="InterPro" id="IPR022688">
    <property type="entry name" value="G2P_C"/>
</dbReference>
<protein>
    <submittedName>
        <fullName evidence="3">Phage/plasmid replication protein, II/X family</fullName>
    </submittedName>
</protein>
<evidence type="ECO:0000313" key="3">
    <source>
        <dbReference type="EMBL" id="WHO12064.1"/>
    </source>
</evidence>
<dbReference type="InterPro" id="IPR006516">
    <property type="entry name" value="G2P"/>
</dbReference>
<evidence type="ECO:0000259" key="1">
    <source>
        <dbReference type="Pfam" id="PF05144"/>
    </source>
</evidence>
<feature type="domain" description="Replication-associated protein G2P N-terminal" evidence="1">
    <location>
        <begin position="1"/>
        <end position="228"/>
    </location>
</feature>
<dbReference type="Pfam" id="PF05144">
    <property type="entry name" value="Phage_CRI"/>
    <property type="match status" value="1"/>
</dbReference>
<organism evidence="3 4">
    <name type="scientific">Agrobacterium cucumeris</name>
    <dbReference type="NCBI Taxonomy" id="2862866"/>
    <lineage>
        <taxon>Bacteria</taxon>
        <taxon>Pseudomonadati</taxon>
        <taxon>Pseudomonadota</taxon>
        <taxon>Alphaproteobacteria</taxon>
        <taxon>Hyphomicrobiales</taxon>
        <taxon>Rhizobiaceae</taxon>
        <taxon>Rhizobium/Agrobacterium group</taxon>
        <taxon>Agrobacterium</taxon>
    </lineage>
</organism>
<evidence type="ECO:0000259" key="2">
    <source>
        <dbReference type="Pfam" id="PF05155"/>
    </source>
</evidence>
<evidence type="ECO:0000313" key="4">
    <source>
        <dbReference type="Proteomes" id="UP001225611"/>
    </source>
</evidence>
<dbReference type="Pfam" id="PF05155">
    <property type="entry name" value="G2P_X_C"/>
    <property type="match status" value="1"/>
</dbReference>
<keyword evidence="4" id="KW-1185">Reference proteome</keyword>
<accession>A0ABY8RYG4</accession>
<gene>
    <name evidence="3" type="ORF">KZ699_26345</name>
</gene>
<sequence length="342" mass="38923">MIDMIYGTVPFDWDIPVTGGALVHYRADGTVEWGTDKTLSLRGSHDSRVFVRTVERGKLEFKGNPAKFLQGHNLFGSNDLKGVLIDMLIDVCEAIELAPSAENLLAWRRGEIELSRVDVTEMFELPTFSDVGAWIQAAGKTASVKWRGRGHYQDGTLYFGKVATGKRASPWQMKLYHKGEEIRVHKLPKDIEKREDLENWASNKLRIEVTLRTQELKRLGLHNVSAWTVDRAEKVFEAYLSKVNFGELAMVDVQTEEDLKPKLRAVYALWKTGCDMRKLYSRPTFYRYRQEIMEVTGADIGTLCVKDNIVSLRRALEARPAGVPEWAGDLYYKPRSHLSVVA</sequence>
<dbReference type="NCBIfam" id="TIGR01629">
    <property type="entry name" value="rep_II_X"/>
    <property type="match status" value="1"/>
</dbReference>
<feature type="domain" description="Replication-associated protein G2P C-terminal" evidence="2">
    <location>
        <begin position="262"/>
        <end position="326"/>
    </location>
</feature>
<dbReference type="Proteomes" id="UP001225611">
    <property type="component" value="Plasmid pO132c"/>
</dbReference>
<name>A0ABY8RYG4_9HYPH</name>